<reference evidence="5" key="2">
    <citation type="submission" date="2016-01" db="EMBL/GenBank/DDBJ databases">
        <title>Draft Genome Sequence of Paenibacillus amylolyticus Heshi-A3 that Was Isolated from Fermented Rice Bran with Aging Salted Mackerel, Which Was Named Heshiko as Traditional Fermented Seafood in Japan.</title>
        <authorList>
            <person name="Akuzawa S."/>
            <person name="Nakagawa J."/>
            <person name="Kanekatsu T."/>
            <person name="Kubota E."/>
            <person name="Ohtake R."/>
            <person name="Suzuki T."/>
            <person name="Kanesaki Y."/>
        </authorList>
    </citation>
    <scope>NUCLEOTIDE SEQUENCE [LARGE SCALE GENOMIC DNA]</scope>
    <source>
        <strain evidence="5">Heshi-A3</strain>
    </source>
</reference>
<dbReference type="RefSeq" id="WP_062834146.1">
    <property type="nucleotide sequence ID" value="NZ_BCNV01000001.1"/>
</dbReference>
<evidence type="ECO:0000313" key="4">
    <source>
        <dbReference type="EMBL" id="GAS81443.1"/>
    </source>
</evidence>
<feature type="domain" description="Fibronectin type-III" evidence="2">
    <location>
        <begin position="382"/>
        <end position="468"/>
    </location>
</feature>
<dbReference type="InterPro" id="IPR001119">
    <property type="entry name" value="SLH_dom"/>
</dbReference>
<dbReference type="Pfam" id="PF00041">
    <property type="entry name" value="fn3"/>
    <property type="match status" value="4"/>
</dbReference>
<feature type="domain" description="SLH" evidence="3">
    <location>
        <begin position="2298"/>
        <end position="2361"/>
    </location>
</feature>
<dbReference type="SUPFAM" id="SSF49265">
    <property type="entry name" value="Fibronectin type III"/>
    <property type="match status" value="9"/>
</dbReference>
<organism evidence="4 5">
    <name type="scientific">Paenibacillus amylolyticus</name>
    <dbReference type="NCBI Taxonomy" id="1451"/>
    <lineage>
        <taxon>Bacteria</taxon>
        <taxon>Bacillati</taxon>
        <taxon>Bacillota</taxon>
        <taxon>Bacilli</taxon>
        <taxon>Bacillales</taxon>
        <taxon>Paenibacillaceae</taxon>
        <taxon>Paenibacillus</taxon>
    </lineage>
</organism>
<dbReference type="InterPro" id="IPR003961">
    <property type="entry name" value="FN3_dom"/>
</dbReference>
<dbReference type="InterPro" id="IPR058094">
    <property type="entry name" value="Ig-like_OmpL47-like"/>
</dbReference>
<feature type="domain" description="Fibronectin type-III" evidence="2">
    <location>
        <begin position="1585"/>
        <end position="1671"/>
    </location>
</feature>
<dbReference type="Gene3D" id="2.60.40.10">
    <property type="entry name" value="Immunoglobulins"/>
    <property type="match status" value="13"/>
</dbReference>
<dbReference type="SMART" id="SM00060">
    <property type="entry name" value="FN3"/>
    <property type="match status" value="18"/>
</dbReference>
<feature type="domain" description="Fibronectin type-III" evidence="2">
    <location>
        <begin position="999"/>
        <end position="1088"/>
    </location>
</feature>
<dbReference type="NCBIfam" id="NF047446">
    <property type="entry name" value="barrel_OmpL47"/>
    <property type="match status" value="3"/>
</dbReference>
<dbReference type="Pfam" id="PF17957">
    <property type="entry name" value="Big_7"/>
    <property type="match status" value="1"/>
</dbReference>
<feature type="region of interest" description="Disordered" evidence="1">
    <location>
        <begin position="2260"/>
        <end position="2296"/>
    </location>
</feature>
<dbReference type="Proteomes" id="UP000069697">
    <property type="component" value="Unassembled WGS sequence"/>
</dbReference>
<feature type="domain" description="SLH" evidence="3">
    <location>
        <begin position="2362"/>
        <end position="2422"/>
    </location>
</feature>
<accession>A0A100VKB8</accession>
<feature type="domain" description="Fibronectin type-III" evidence="2">
    <location>
        <begin position="1260"/>
        <end position="1343"/>
    </location>
</feature>
<evidence type="ECO:0000256" key="1">
    <source>
        <dbReference type="SAM" id="MobiDB-lite"/>
    </source>
</evidence>
<gene>
    <name evidence="4" type="ORF">PAHA3_1517</name>
</gene>
<proteinExistence type="predicted"/>
<feature type="domain" description="SLH" evidence="3">
    <location>
        <begin position="2423"/>
        <end position="2486"/>
    </location>
</feature>
<evidence type="ECO:0000259" key="3">
    <source>
        <dbReference type="PROSITE" id="PS51272"/>
    </source>
</evidence>
<sequence>MKKSGKRVKKQAEQLTKVVLAFALLSPQALLLEWGAATVMAETVETIGIVSDTSSMKAVQSSKVKVEMNSDGKYRIVLLPNTNVFYGGDTGNVSTIIDHNGSPVNFKTLPLNYYRINNNVIEMSRQKDNVEYILRVSIVNATSQGGYMKVELEAINRSGSALNLGGTFYWDTMVNGNDASPFEVIENGWRNYSGGVQVTAFYANTYNVVNADRIYMGQYSSPDSAQLTGGSSPSAFTPGQTVTASDTAAQFWWNAKATANQASRKFSTIVGIGPKNVPPSFTLTAPSSGQTYYKGEQLQISGTTRDTDVGDLLTVKWSIDGGSENILTQMTATGSNQSFNTNYTLPDTLPDGTHTLQVWVMDDKGGVSSAGTVNFTVRSFVVPGTPTYTLVNPNNLTVNWDKKANDASVTYELKNMTTNQIVDTGASNSRQVTGLTPNTSYSFAVRAKNSSGSFTGYSTPSTKYTLANPPATAAVTQSGNSVTASWNNNSNPAGTQYKTEIRSPGGQVLASGTSTSTRTAFALTGLADGKYEVFVAALNGEGIQTPYISAGEMMKDTTGPTAPSVTVTPSTWTKEDVLVTVEEGKDALSGTQKTEVKVGPAGEWREYSAPFTVNSEGNTTVIARSIDAFGNTGQETAVTARVDRTAPTPPVISLNPPEWTKAAVIVTLTEGMDEASGIGLTQYKLGSEGEWIDYRTPFTLSEEGITEIYARSVDWASNVSASTSVTARIDKTGPEQPRITLSEEHWTNQDVTFAINSGEDAGSGLAKSQYRLNKEGPWIDYTGEVTITDEGETIVYARSLDRVGNISMSAQATVRIDTTAPTEPVIRLSSSGWSKEHVQFTIAGSVDERAISYEYSMNDAPYMTGNTGTVSTNGATTIRARARDAVGNVSKEVSRIAYVDQIAPTITFAPNGHGWTDTDISTTIQYADAHSGIQELERFYQVTNSAESPEHWLEARSDEHKVSIESEGIWYIHAKTMDRAGYTYETTSLPYQIQRKPQQPSHVKTTQIAETSAELTVDLPTGERYTDGYQYEITNKTTGQSWTLDYPNHSIIDHSLSGGQVYEYEVRMRNHTGVSDAVSAQVLTTPAAPGTLHVRKVDSQPHLAEIQFDSVRGADAYRIIAATSDGTTVFDQTVSDPSSLPYVSNLVPGTIHNISVTAMNESGAGGSSRTGFLTLPAIPGEFIAVQIQEHDISLEWETVTSATYYGLSRDGKAIYEGEQSEYLDSGLDSGTEYSYTLIAGNETGPGPLAGLPLLKTLPGQVSGLQISDASTASLRLNWEAVRGADRYELWLNGEKSRMVPAGTQEWVFAGLSSGTSYQLDVQAVNGSGQGMRSSVSGTTLPESPSGLHVVQVTEQAGILSWEPVVGATKYRVVIDGQSHEISDTQLVVHHLSSSREYTYEVQAGNAAGYGASTSSTILTLPSRPEGLNVISTGETSMGLAWQAVDTANLYIVKINGTEVGRTSELAYTVEGLLPGTEYDLEVQAVNASGSGETAQLIRLSKPVSPAEVLVDSGVHHAKVSWSVVEGAAEYVIEQNGKEIYRGMENETTITGLQDGTWHHYQLWAINRQETRSEATEVSLLTLPEKPVEIAVDDVAKNSLGLDFSNTGVQGADHYVIERDGREIAQLDSSETLFVDKDLSPGTKYTYVIRAVNTSGAGAPLTFSIMTQTLPLVAESITVKAGTHAVDLAWDVVKGAAAYEIRNRVTGEVQSVSEPSLHLNSMLDGTAYEFELVAINEDGHQSEPIQIQVLTKPIAPQTAGITHITDQTATLDLNGSSTRGAEQFIIMRDGVEVAKVSADQASFEDDGLTPGEYYTYTILTSNAAGVNDSGFEVQLRTLPATIIEPLHASMIGEKEGLIFWPKVQGAEGYTIRIGDQIITTIEEGDITEMRLAHLTSATRYDQVQVIPYNTAGSGSPMTVTAFYTLPHVESLEMMTYPETDHAKLEWDFPYVNETFVVLLDGIEVYRGKQKEFIVDQLDAGKQYEIEIYTENDQGDASEKLAHSVLTKPAAPVKVEYLSAKDRIRLLLEQSRVVGADQFVIERDGVEIARVPVDEVFYDDERLEPGVNYIYTVKAMNASGSSDGGYYLSAMTLPGSVTSPPVVEGRSMYGADIVWELIPGAGGYRVYRNEEIVGTTTETSIHVSDLNSAERYTEFAIIPFNEAGEGEALQVPEFETLPSEELTVAAVAQGTNTIKLTWELESMNEVIVITHKDREIYRGTQRSYVWTGLNAEQQYEVDVWTENSAGERSESKRAAAMTFPYPPSAWSGGGTASNPADPFGKSREVSSEPEPSEQTDVPLKKNIKFIDISQTFNKDQITWLAEQNIIQGVSETHFEPRRPITRAEFTALIVRLMSVDTTANVQHGFQDVNDEDWFAPEIKAAVHHEMVQGMGNGKFAPHALVTREQASKIIANVVRKIRPERLTSPRAFTDQTDVSDWAKEEVEELAGLYMITGYEDGSFRPMQHLSRSEAAALIFRLNKLIQVMDENRTDQVEKASAFDRHI</sequence>
<comment type="caution">
    <text evidence="4">The sequence shown here is derived from an EMBL/GenBank/DDBJ whole genome shotgun (WGS) entry which is preliminary data.</text>
</comment>
<dbReference type="PANTHER" id="PTHR47135">
    <property type="entry name" value="FIBRONECTIN TYPE III DOMAIN-CONTAINING PROTEIN 7"/>
    <property type="match status" value="1"/>
</dbReference>
<dbReference type="CDD" id="cd00063">
    <property type="entry name" value="FN3"/>
    <property type="match status" value="6"/>
</dbReference>
<dbReference type="InterPro" id="IPR013783">
    <property type="entry name" value="Ig-like_fold"/>
</dbReference>
<dbReference type="PROSITE" id="PS51272">
    <property type="entry name" value="SLH"/>
    <property type="match status" value="3"/>
</dbReference>
<dbReference type="Pfam" id="PF00395">
    <property type="entry name" value="SLH"/>
    <property type="match status" value="3"/>
</dbReference>
<reference evidence="4 5" key="1">
    <citation type="journal article" date="2016" name="Genome Announc.">
        <title>Draft Genome Sequence of Paenibacillus amylolyticus Heshi-A3, Isolated from Fermented Rice Bran in a Japanese Fermented Seafood Dish.</title>
        <authorList>
            <person name="Akuzawa S."/>
            <person name="Nagaoka J."/>
            <person name="Kanekatsu M."/>
            <person name="Kubota E."/>
            <person name="Ohtake R."/>
            <person name="Suzuki T."/>
            <person name="Kanesaki Y."/>
        </authorList>
    </citation>
    <scope>NUCLEOTIDE SEQUENCE [LARGE SCALE GENOMIC DNA]</scope>
    <source>
        <strain evidence="4 5">Heshi-A3</strain>
    </source>
</reference>
<feature type="domain" description="Fibronectin type-III" evidence="2">
    <location>
        <begin position="1423"/>
        <end position="1506"/>
    </location>
</feature>
<dbReference type="EMBL" id="BCNV01000001">
    <property type="protein sequence ID" value="GAS81443.1"/>
    <property type="molecule type" value="Genomic_DNA"/>
</dbReference>
<dbReference type="InterPro" id="IPR036116">
    <property type="entry name" value="FN3_sf"/>
</dbReference>
<name>A0A100VKB8_PAEAM</name>
<dbReference type="PROSITE" id="PS50853">
    <property type="entry name" value="FN3"/>
    <property type="match status" value="5"/>
</dbReference>
<protein>
    <submittedName>
        <fullName evidence="4">Fibronectin</fullName>
    </submittedName>
</protein>
<evidence type="ECO:0000313" key="5">
    <source>
        <dbReference type="Proteomes" id="UP000069697"/>
    </source>
</evidence>
<evidence type="ECO:0000259" key="2">
    <source>
        <dbReference type="PROSITE" id="PS50853"/>
    </source>
</evidence>